<reference evidence="2" key="2">
    <citation type="submission" date="2025-08" db="UniProtKB">
        <authorList>
            <consortium name="RefSeq"/>
        </authorList>
    </citation>
    <scope>IDENTIFICATION</scope>
    <source>
        <tissue evidence="2">Leaf</tissue>
    </source>
</reference>
<sequence length="250" mass="28998">MSAMCTQETALTAWKRKPNPMKWTLIAEKKANLTLSLSLSLSSQAIQVFDLSEIDKQGWHGRFVQVKTEDLIPPEFMSFPEKWNASLVARVPNTVPLLKEWIEGICKQISYFERSWRNLSKGQWEVRLMVCLRPPRLGLWKGTRTYPCPLIPPLRDSPGLPRGKRRRGKENLRALQIPSQLPLMPGDRGGPDKNERTSVLHHESFLRYRVEVNQLELVLKEQARKKDMYKLLSEQQDRTIKDLQAELDRA</sequence>
<evidence type="ECO:0000313" key="1">
    <source>
        <dbReference type="Proteomes" id="UP000189701"/>
    </source>
</evidence>
<proteinExistence type="predicted"/>
<dbReference type="RefSeq" id="XP_009780211.1">
    <property type="nucleotide sequence ID" value="XM_009781909.1"/>
</dbReference>
<evidence type="ECO:0000313" key="2">
    <source>
        <dbReference type="RefSeq" id="XP_009780211.1"/>
    </source>
</evidence>
<accession>A0A1U7WSC3</accession>
<protein>
    <submittedName>
        <fullName evidence="2">Uncharacterized protein LOC104229288</fullName>
    </submittedName>
</protein>
<gene>
    <name evidence="2" type="primary">LOC104229288</name>
</gene>
<organism evidence="1 2">
    <name type="scientific">Nicotiana sylvestris</name>
    <name type="common">Wood tobacco</name>
    <name type="synonym">South American tobacco</name>
    <dbReference type="NCBI Taxonomy" id="4096"/>
    <lineage>
        <taxon>Eukaryota</taxon>
        <taxon>Viridiplantae</taxon>
        <taxon>Streptophyta</taxon>
        <taxon>Embryophyta</taxon>
        <taxon>Tracheophyta</taxon>
        <taxon>Spermatophyta</taxon>
        <taxon>Magnoliopsida</taxon>
        <taxon>eudicotyledons</taxon>
        <taxon>Gunneridae</taxon>
        <taxon>Pentapetalae</taxon>
        <taxon>asterids</taxon>
        <taxon>lamiids</taxon>
        <taxon>Solanales</taxon>
        <taxon>Solanaceae</taxon>
        <taxon>Nicotianoideae</taxon>
        <taxon>Nicotianeae</taxon>
        <taxon>Nicotiana</taxon>
    </lineage>
</organism>
<name>A0A1U7WSC3_NICSY</name>
<reference evidence="1" key="1">
    <citation type="journal article" date="2013" name="Genome Biol.">
        <title>Reference genomes and transcriptomes of Nicotiana sylvestris and Nicotiana tomentosiformis.</title>
        <authorList>
            <person name="Sierro N."/>
            <person name="Battey J.N."/>
            <person name="Ouadi S."/>
            <person name="Bovet L."/>
            <person name="Goepfert S."/>
            <person name="Bakaher N."/>
            <person name="Peitsch M.C."/>
            <person name="Ivanov N.V."/>
        </authorList>
    </citation>
    <scope>NUCLEOTIDE SEQUENCE [LARGE SCALE GENOMIC DNA]</scope>
</reference>
<dbReference type="AlphaFoldDB" id="A0A1U7WSC3"/>
<keyword evidence="1" id="KW-1185">Reference proteome</keyword>
<dbReference type="Proteomes" id="UP000189701">
    <property type="component" value="Unplaced"/>
</dbReference>